<dbReference type="STRING" id="1869.MB27_33570"/>
<evidence type="ECO:0000313" key="2">
    <source>
        <dbReference type="EMBL" id="KHD73687.1"/>
    </source>
</evidence>
<feature type="non-terminal residue" evidence="2">
    <location>
        <position position="144"/>
    </location>
</feature>
<sequence length="144" mass="15359">MANPWTWAAEALLEPGERLLAAEEMQTPEGTTPPPPPDPERHTPLGPLGKVGVAFLSLLNLNEFGPGSSLLDRLLFGVAADGPAGSLASSLTATLLRTGARRRSVLVVSDRRLVVGLTPEAKLFSWAEQSQDRLDVVWAVPRTA</sequence>
<dbReference type="AlphaFoldDB" id="A0A0A6X0X6"/>
<feature type="region of interest" description="Disordered" evidence="1">
    <location>
        <begin position="18"/>
        <end position="46"/>
    </location>
</feature>
<protein>
    <submittedName>
        <fullName evidence="2">Uncharacterized protein</fullName>
    </submittedName>
</protein>
<dbReference type="EMBL" id="JRTT01000129">
    <property type="protein sequence ID" value="KHD73687.1"/>
    <property type="molecule type" value="Genomic_DNA"/>
</dbReference>
<dbReference type="Proteomes" id="UP000054537">
    <property type="component" value="Unassembled WGS sequence"/>
</dbReference>
<accession>A0A0A6X0X6</accession>
<keyword evidence="3" id="KW-1185">Reference proteome</keyword>
<proteinExistence type="predicted"/>
<reference evidence="2 3" key="1">
    <citation type="submission" date="2014-10" db="EMBL/GenBank/DDBJ databases">
        <title>Draft genome sequence of Actinoplanes utahensis NRRL 12052.</title>
        <authorList>
            <person name="Velasco-Bucheli B."/>
            <person name="del Cerro C."/>
            <person name="Hormigo D."/>
            <person name="Garcia J.L."/>
            <person name="Acebal C."/>
            <person name="Arroyo M."/>
            <person name="de la Mata I."/>
        </authorList>
    </citation>
    <scope>NUCLEOTIDE SEQUENCE [LARGE SCALE GENOMIC DNA]</scope>
    <source>
        <strain evidence="2 3">NRRL 12052</strain>
    </source>
</reference>
<comment type="caution">
    <text evidence="2">The sequence shown here is derived from an EMBL/GenBank/DDBJ whole genome shotgun (WGS) entry which is preliminary data.</text>
</comment>
<evidence type="ECO:0000256" key="1">
    <source>
        <dbReference type="SAM" id="MobiDB-lite"/>
    </source>
</evidence>
<evidence type="ECO:0000313" key="3">
    <source>
        <dbReference type="Proteomes" id="UP000054537"/>
    </source>
</evidence>
<organism evidence="2 3">
    <name type="scientific">Actinoplanes utahensis</name>
    <dbReference type="NCBI Taxonomy" id="1869"/>
    <lineage>
        <taxon>Bacteria</taxon>
        <taxon>Bacillati</taxon>
        <taxon>Actinomycetota</taxon>
        <taxon>Actinomycetes</taxon>
        <taxon>Micromonosporales</taxon>
        <taxon>Micromonosporaceae</taxon>
        <taxon>Actinoplanes</taxon>
    </lineage>
</organism>
<gene>
    <name evidence="2" type="ORF">MB27_33570</name>
</gene>
<name>A0A0A6X0X6_ACTUT</name>